<dbReference type="InterPro" id="IPR046335">
    <property type="entry name" value="LacI/GalR-like_sensor"/>
</dbReference>
<dbReference type="SUPFAM" id="SSF47413">
    <property type="entry name" value="lambda repressor-like DNA-binding domains"/>
    <property type="match status" value="1"/>
</dbReference>
<keyword evidence="2" id="KW-0805">Transcription regulation</keyword>
<evidence type="ECO:0000313" key="6">
    <source>
        <dbReference type="EMBL" id="PYZ99129.1"/>
    </source>
</evidence>
<organism evidence="6 7">
    <name type="scientific">Alteribacter lacisalsi</name>
    <dbReference type="NCBI Taxonomy" id="2045244"/>
    <lineage>
        <taxon>Bacteria</taxon>
        <taxon>Bacillati</taxon>
        <taxon>Bacillota</taxon>
        <taxon>Bacilli</taxon>
        <taxon>Bacillales</taxon>
        <taxon>Bacillaceae</taxon>
        <taxon>Alteribacter</taxon>
    </lineage>
</organism>
<dbReference type="InterPro" id="IPR028082">
    <property type="entry name" value="Peripla_BP_I"/>
</dbReference>
<dbReference type="InterPro" id="IPR000843">
    <property type="entry name" value="HTH_LacI"/>
</dbReference>
<keyword evidence="4" id="KW-0804">Transcription</keyword>
<dbReference type="OrthoDB" id="9796186at2"/>
<dbReference type="SUPFAM" id="SSF53822">
    <property type="entry name" value="Periplasmic binding protein-like I"/>
    <property type="match status" value="1"/>
</dbReference>
<dbReference type="PROSITE" id="PS00356">
    <property type="entry name" value="HTH_LACI_1"/>
    <property type="match status" value="1"/>
</dbReference>
<dbReference type="Gene3D" id="3.40.50.2300">
    <property type="match status" value="2"/>
</dbReference>
<dbReference type="Pfam" id="PF13377">
    <property type="entry name" value="Peripla_BP_3"/>
    <property type="match status" value="1"/>
</dbReference>
<evidence type="ECO:0000256" key="1">
    <source>
        <dbReference type="ARBA" id="ARBA00019435"/>
    </source>
</evidence>
<dbReference type="GO" id="GO:0000976">
    <property type="term" value="F:transcription cis-regulatory region binding"/>
    <property type="evidence" value="ECO:0007669"/>
    <property type="project" value="TreeGrafter"/>
</dbReference>
<dbReference type="Pfam" id="PF00356">
    <property type="entry name" value="LacI"/>
    <property type="match status" value="1"/>
</dbReference>
<sequence length="331" mass="36572">MRIKDVALKAGVSTATVSHVINETRYVAEKTREKVLDSMKALNYHPNSVARSLRSNKTKIIGLLIPVKEADTSNFFFMSIAHGIESKLNESGYQVILSNSKEDEALEQKQLRMFASQNVDGMIIASAGRNQQMYHDILPPGCPVVFIDRKPEGYEGDCVLVDNYRGTYEAVTHLLEKGHRDVGYITGPLGITTSDDRFEGYQDALKAGGIKTSRKLVKEGVPSLENGKHLTRELLKTPMSALFIANNIMTIGAISCLQENRISIPSKLAVIGYDDYEWTQITQPPLSVIRQPSGEIGRKAAEILLARIDQGGESGNSEYRLQTELLIRGSS</sequence>
<proteinExistence type="predicted"/>
<comment type="caution">
    <text evidence="6">The sequence shown here is derived from an EMBL/GenBank/DDBJ whole genome shotgun (WGS) entry which is preliminary data.</text>
</comment>
<dbReference type="Proteomes" id="UP000248066">
    <property type="component" value="Unassembled WGS sequence"/>
</dbReference>
<dbReference type="PANTHER" id="PTHR30146:SF109">
    <property type="entry name" value="HTH-TYPE TRANSCRIPTIONAL REGULATOR GALS"/>
    <property type="match status" value="1"/>
</dbReference>
<dbReference type="AlphaFoldDB" id="A0A2W0HQH7"/>
<keyword evidence="3" id="KW-0238">DNA-binding</keyword>
<gene>
    <name evidence="6" type="ORF">CR205_02110</name>
</gene>
<accession>A0A2W0HQH7</accession>
<dbReference type="EMBL" id="PDOF01000001">
    <property type="protein sequence ID" value="PYZ99129.1"/>
    <property type="molecule type" value="Genomic_DNA"/>
</dbReference>
<evidence type="ECO:0000259" key="5">
    <source>
        <dbReference type="PROSITE" id="PS50932"/>
    </source>
</evidence>
<evidence type="ECO:0000313" key="7">
    <source>
        <dbReference type="Proteomes" id="UP000248066"/>
    </source>
</evidence>
<protein>
    <recommendedName>
        <fullName evidence="1">Catabolite control protein A</fullName>
    </recommendedName>
</protein>
<evidence type="ECO:0000256" key="3">
    <source>
        <dbReference type="ARBA" id="ARBA00023125"/>
    </source>
</evidence>
<evidence type="ECO:0000256" key="4">
    <source>
        <dbReference type="ARBA" id="ARBA00023163"/>
    </source>
</evidence>
<dbReference type="InterPro" id="IPR010982">
    <property type="entry name" value="Lambda_DNA-bd_dom_sf"/>
</dbReference>
<dbReference type="GO" id="GO:0003700">
    <property type="term" value="F:DNA-binding transcription factor activity"/>
    <property type="evidence" value="ECO:0007669"/>
    <property type="project" value="TreeGrafter"/>
</dbReference>
<dbReference type="PANTHER" id="PTHR30146">
    <property type="entry name" value="LACI-RELATED TRANSCRIPTIONAL REPRESSOR"/>
    <property type="match status" value="1"/>
</dbReference>
<dbReference type="CDD" id="cd01392">
    <property type="entry name" value="HTH_LacI"/>
    <property type="match status" value="1"/>
</dbReference>
<dbReference type="SMART" id="SM00354">
    <property type="entry name" value="HTH_LACI"/>
    <property type="match status" value="1"/>
</dbReference>
<dbReference type="CDD" id="cd06267">
    <property type="entry name" value="PBP1_LacI_sugar_binding-like"/>
    <property type="match status" value="1"/>
</dbReference>
<dbReference type="Gene3D" id="1.10.260.40">
    <property type="entry name" value="lambda repressor-like DNA-binding domains"/>
    <property type="match status" value="1"/>
</dbReference>
<name>A0A2W0HQH7_9BACI</name>
<keyword evidence="7" id="KW-1185">Reference proteome</keyword>
<dbReference type="PROSITE" id="PS50932">
    <property type="entry name" value="HTH_LACI_2"/>
    <property type="match status" value="1"/>
</dbReference>
<evidence type="ECO:0000256" key="2">
    <source>
        <dbReference type="ARBA" id="ARBA00023015"/>
    </source>
</evidence>
<feature type="domain" description="HTH lacI-type" evidence="5">
    <location>
        <begin position="1"/>
        <end position="55"/>
    </location>
</feature>
<reference evidence="6 7" key="1">
    <citation type="submission" date="2017-10" db="EMBL/GenBank/DDBJ databases">
        <title>Bacillus sp. nov., a halophilic bacterium isolated from a Yangshapao Lake.</title>
        <authorList>
            <person name="Wang H."/>
        </authorList>
    </citation>
    <scope>NUCLEOTIDE SEQUENCE [LARGE SCALE GENOMIC DNA]</scope>
    <source>
        <strain evidence="6 7">YSP-3</strain>
    </source>
</reference>
<dbReference type="FunFam" id="1.10.260.40:FF:000002">
    <property type="entry name" value="HTH-type transcriptional repressor PurR"/>
    <property type="match status" value="1"/>
</dbReference>